<gene>
    <name evidence="1" type="ORF">FH608_024060</name>
</gene>
<dbReference type="RefSeq" id="WP_139632852.1">
    <property type="nucleotide sequence ID" value="NZ_CP045572.1"/>
</dbReference>
<accession>A0A5C4W9B1</accession>
<comment type="caution">
    <text evidence="1">The sequence shown here is derived from an EMBL/GenBank/DDBJ whole genome shotgun (WGS) entry which is preliminary data.</text>
</comment>
<protein>
    <submittedName>
        <fullName evidence="1">Uncharacterized protein</fullName>
    </submittedName>
</protein>
<dbReference type="Proteomes" id="UP000312512">
    <property type="component" value="Unassembled WGS sequence"/>
</dbReference>
<accession>A0A5P9YN90</accession>
<evidence type="ECO:0000313" key="1">
    <source>
        <dbReference type="EMBL" id="KAB8192579.1"/>
    </source>
</evidence>
<keyword evidence="2" id="KW-1185">Reference proteome</keyword>
<reference evidence="1 2" key="1">
    <citation type="submission" date="2019-10" db="EMBL/GenBank/DDBJ databases">
        <title>Nonomuraea sp. nov., isolated from Phyllanthus amarus.</title>
        <authorList>
            <person name="Klykleung N."/>
            <person name="Tanasupawat S."/>
        </authorList>
    </citation>
    <scope>NUCLEOTIDE SEQUENCE [LARGE SCALE GENOMIC DNA]</scope>
    <source>
        <strain evidence="1 2">PA1-10</strain>
    </source>
</reference>
<organism evidence="1 2">
    <name type="scientific">Nonomuraea phyllanthi</name>
    <dbReference type="NCBI Taxonomy" id="2219224"/>
    <lineage>
        <taxon>Bacteria</taxon>
        <taxon>Bacillati</taxon>
        <taxon>Actinomycetota</taxon>
        <taxon>Actinomycetes</taxon>
        <taxon>Streptosporangiales</taxon>
        <taxon>Streptosporangiaceae</taxon>
        <taxon>Nonomuraea</taxon>
    </lineage>
</organism>
<sequence>MTDAQLAALKAKADTANTLNALAQAANGHGVTRVQARKAEAALVEAVGTRKANQMKEDALVRSGARPKGVRRFFG</sequence>
<evidence type="ECO:0000313" key="2">
    <source>
        <dbReference type="Proteomes" id="UP000312512"/>
    </source>
</evidence>
<proteinExistence type="predicted"/>
<dbReference type="AlphaFoldDB" id="A0A5C4W9B1"/>
<name>A0A5C4W9B1_9ACTN</name>
<dbReference type="EMBL" id="VDLX02000009">
    <property type="protein sequence ID" value="KAB8192579.1"/>
    <property type="molecule type" value="Genomic_DNA"/>
</dbReference>